<dbReference type="PANTHER" id="PTHR47506:SF6">
    <property type="entry name" value="HTH-TYPE TRANSCRIPTIONAL REPRESSOR NEMR"/>
    <property type="match status" value="1"/>
</dbReference>
<dbReference type="Pfam" id="PF21935">
    <property type="entry name" value="TetR_C_45"/>
    <property type="match status" value="1"/>
</dbReference>
<dbReference type="SUPFAM" id="SSF48498">
    <property type="entry name" value="Tetracyclin repressor-like, C-terminal domain"/>
    <property type="match status" value="1"/>
</dbReference>
<dbReference type="PROSITE" id="PS01081">
    <property type="entry name" value="HTH_TETR_1"/>
    <property type="match status" value="1"/>
</dbReference>
<dbReference type="InterPro" id="IPR001647">
    <property type="entry name" value="HTH_TetR"/>
</dbReference>
<evidence type="ECO:0000256" key="3">
    <source>
        <dbReference type="ARBA" id="ARBA00023163"/>
    </source>
</evidence>
<gene>
    <name evidence="6" type="ORF">ELQ93_05325</name>
</gene>
<dbReference type="PRINTS" id="PR00455">
    <property type="entry name" value="HTHTETR"/>
</dbReference>
<evidence type="ECO:0000313" key="7">
    <source>
        <dbReference type="Proteomes" id="UP000268291"/>
    </source>
</evidence>
<dbReference type="NCBIfam" id="NF041196">
    <property type="entry name" value="ScbR_bind_reg"/>
    <property type="match status" value="1"/>
</dbReference>
<dbReference type="InterPro" id="IPR036271">
    <property type="entry name" value="Tet_transcr_reg_TetR-rel_C_sf"/>
</dbReference>
<feature type="DNA-binding region" description="H-T-H motif" evidence="4">
    <location>
        <begin position="48"/>
        <end position="67"/>
    </location>
</feature>
<organism evidence="6 7">
    <name type="scientific">Labedella gwakjiensis</name>
    <dbReference type="NCBI Taxonomy" id="390269"/>
    <lineage>
        <taxon>Bacteria</taxon>
        <taxon>Bacillati</taxon>
        <taxon>Actinomycetota</taxon>
        <taxon>Actinomycetes</taxon>
        <taxon>Micrococcales</taxon>
        <taxon>Microbacteriaceae</taxon>
        <taxon>Labedella</taxon>
    </lineage>
</organism>
<dbReference type="InterPro" id="IPR023772">
    <property type="entry name" value="DNA-bd_HTH_TetR-type_CS"/>
</dbReference>
<reference evidence="6 7" key="1">
    <citation type="submission" date="2018-12" db="EMBL/GenBank/DDBJ databases">
        <authorList>
            <person name="hu s."/>
            <person name="Xu Y."/>
            <person name="Xu B."/>
            <person name="Li F."/>
        </authorList>
    </citation>
    <scope>NUCLEOTIDE SEQUENCE [LARGE SCALE GENOMIC DNA]</scope>
    <source>
        <strain evidence="6 7">KSW2-17</strain>
    </source>
</reference>
<evidence type="ECO:0000256" key="4">
    <source>
        <dbReference type="PROSITE-ProRule" id="PRU00335"/>
    </source>
</evidence>
<dbReference type="EMBL" id="RZGY01000001">
    <property type="protein sequence ID" value="RUQ86414.1"/>
    <property type="molecule type" value="Genomic_DNA"/>
</dbReference>
<comment type="caution">
    <text evidence="6">The sequence shown here is derived from an EMBL/GenBank/DDBJ whole genome shotgun (WGS) entry which is preliminary data.</text>
</comment>
<dbReference type="PANTHER" id="PTHR47506">
    <property type="entry name" value="TRANSCRIPTIONAL REGULATORY PROTEIN"/>
    <property type="match status" value="1"/>
</dbReference>
<evidence type="ECO:0000256" key="2">
    <source>
        <dbReference type="ARBA" id="ARBA00023125"/>
    </source>
</evidence>
<dbReference type="InterPro" id="IPR054126">
    <property type="entry name" value="CprB_TetR_C"/>
</dbReference>
<sequence length="229" mass="24610">MGRPLTVAKEVGMSMRRTPQQERSHETQRNVVEGAAVVFDRVGYGSASLSMIAEQSGISQGAMYFHFKSKEQIALAVVHEQHNRSIPLMESIAQQSTSVFEQLVRVSRGVADQLLSDAVVRAGIRLAIEEGTLGEPAGGFYTVWVESTASLLETALTDGVLVSRLNSADLARALIGNFTGVQLMSQAISGRKDLLASLANMWLVLVDTIVPADERDAAVALVHSVFDAA</sequence>
<protein>
    <submittedName>
        <fullName evidence="6">TetR/AcrR family transcriptional regulator</fullName>
    </submittedName>
</protein>
<proteinExistence type="predicted"/>
<evidence type="ECO:0000259" key="5">
    <source>
        <dbReference type="PROSITE" id="PS50977"/>
    </source>
</evidence>
<keyword evidence="2 4" id="KW-0238">DNA-binding</keyword>
<keyword evidence="7" id="KW-1185">Reference proteome</keyword>
<dbReference type="InterPro" id="IPR047923">
    <property type="entry name" value="ArpA-like"/>
</dbReference>
<keyword evidence="1" id="KW-0805">Transcription regulation</keyword>
<accession>A0ABY0C9K5</accession>
<dbReference type="Pfam" id="PF00440">
    <property type="entry name" value="TetR_N"/>
    <property type="match status" value="1"/>
</dbReference>
<evidence type="ECO:0000313" key="6">
    <source>
        <dbReference type="EMBL" id="RUQ86414.1"/>
    </source>
</evidence>
<evidence type="ECO:0000256" key="1">
    <source>
        <dbReference type="ARBA" id="ARBA00023015"/>
    </source>
</evidence>
<feature type="domain" description="HTH tetR-type" evidence="5">
    <location>
        <begin position="25"/>
        <end position="85"/>
    </location>
</feature>
<dbReference type="SUPFAM" id="SSF46689">
    <property type="entry name" value="Homeodomain-like"/>
    <property type="match status" value="1"/>
</dbReference>
<dbReference type="PROSITE" id="PS50977">
    <property type="entry name" value="HTH_TETR_2"/>
    <property type="match status" value="1"/>
</dbReference>
<keyword evidence="3" id="KW-0804">Transcription</keyword>
<dbReference type="InterPro" id="IPR009057">
    <property type="entry name" value="Homeodomain-like_sf"/>
</dbReference>
<dbReference type="Gene3D" id="1.10.357.10">
    <property type="entry name" value="Tetracycline Repressor, domain 2"/>
    <property type="match status" value="1"/>
</dbReference>
<dbReference type="Proteomes" id="UP000268291">
    <property type="component" value="Unassembled WGS sequence"/>
</dbReference>
<name>A0ABY0C9K5_9MICO</name>